<dbReference type="InterPro" id="IPR029063">
    <property type="entry name" value="SAM-dependent_MTases_sf"/>
</dbReference>
<evidence type="ECO:0000313" key="9">
    <source>
        <dbReference type="Proteomes" id="UP000321723"/>
    </source>
</evidence>
<dbReference type="Gene3D" id="3.40.50.150">
    <property type="entry name" value="Vaccinia Virus protein VP39"/>
    <property type="match status" value="1"/>
</dbReference>
<reference evidence="8 9" key="1">
    <citation type="submission" date="2019-07" db="EMBL/GenBank/DDBJ databases">
        <title>Whole genome shotgun sequence of Cellulomonas hominis NBRC 16055.</title>
        <authorList>
            <person name="Hosoyama A."/>
            <person name="Uohara A."/>
            <person name="Ohji S."/>
            <person name="Ichikawa N."/>
        </authorList>
    </citation>
    <scope>NUCLEOTIDE SEQUENCE [LARGE SCALE GENOMIC DNA]</scope>
    <source>
        <strain evidence="8 9">NBRC 16055</strain>
    </source>
</reference>
<proteinExistence type="inferred from homology"/>
<dbReference type="InterPro" id="IPR002052">
    <property type="entry name" value="DNA_methylase_N6_adenine_CS"/>
</dbReference>
<evidence type="ECO:0000256" key="1">
    <source>
        <dbReference type="ARBA" id="ARBA00006594"/>
    </source>
</evidence>
<evidence type="ECO:0000313" key="8">
    <source>
        <dbReference type="EMBL" id="GEL47125.1"/>
    </source>
</evidence>
<protein>
    <recommendedName>
        <fullName evidence="2">site-specific DNA-methyltransferase (adenine-specific)</fullName>
        <ecNumber evidence="2">2.1.1.72</ecNumber>
    </recommendedName>
</protein>
<evidence type="ECO:0000256" key="4">
    <source>
        <dbReference type="ARBA" id="ARBA00022679"/>
    </source>
</evidence>
<dbReference type="EC" id="2.1.1.72" evidence="2"/>
<dbReference type="GO" id="GO:0003676">
    <property type="term" value="F:nucleic acid binding"/>
    <property type="evidence" value="ECO:0007669"/>
    <property type="project" value="InterPro"/>
</dbReference>
<keyword evidence="3 8" id="KW-0489">Methyltransferase</keyword>
<evidence type="ECO:0000256" key="2">
    <source>
        <dbReference type="ARBA" id="ARBA00011900"/>
    </source>
</evidence>
<dbReference type="Proteomes" id="UP000321723">
    <property type="component" value="Unassembled WGS sequence"/>
</dbReference>
<evidence type="ECO:0000256" key="5">
    <source>
        <dbReference type="ARBA" id="ARBA00022691"/>
    </source>
</evidence>
<dbReference type="GO" id="GO:0006304">
    <property type="term" value="P:DNA modification"/>
    <property type="evidence" value="ECO:0007669"/>
    <property type="project" value="InterPro"/>
</dbReference>
<dbReference type="PRINTS" id="PR00507">
    <property type="entry name" value="N12N6MTFRASE"/>
</dbReference>
<evidence type="ECO:0000256" key="6">
    <source>
        <dbReference type="ARBA" id="ARBA00047942"/>
    </source>
</evidence>
<keyword evidence="9" id="KW-1185">Reference proteome</keyword>
<dbReference type="EMBL" id="BJVQ01000030">
    <property type="protein sequence ID" value="GEL47125.1"/>
    <property type="molecule type" value="Genomic_DNA"/>
</dbReference>
<dbReference type="PROSITE" id="PS00092">
    <property type="entry name" value="N6_MTASE"/>
    <property type="match status" value="1"/>
</dbReference>
<keyword evidence="4 8" id="KW-0808">Transferase</keyword>
<comment type="similarity">
    <text evidence="1">Belongs to the N(4)/N(6)-methyltransferase family.</text>
</comment>
<name>A0A511FCZ5_9CELL</name>
<evidence type="ECO:0000256" key="3">
    <source>
        <dbReference type="ARBA" id="ARBA00022603"/>
    </source>
</evidence>
<dbReference type="InterPro" id="IPR011639">
    <property type="entry name" value="MethylTrfase_TaqI-like_dom"/>
</dbReference>
<dbReference type="PANTHER" id="PTHR33841:SF5">
    <property type="entry name" value="DNA METHYLASE (MODIFICATION METHYLASE) (METHYLTRANSFERASE)-RELATED"/>
    <property type="match status" value="1"/>
</dbReference>
<feature type="domain" description="Type II methyltransferase M.TaqI-like" evidence="7">
    <location>
        <begin position="137"/>
        <end position="233"/>
    </location>
</feature>
<keyword evidence="5" id="KW-0949">S-adenosyl-L-methionine</keyword>
<dbReference type="InterPro" id="IPR050953">
    <property type="entry name" value="N4_N6_ade-DNA_methylase"/>
</dbReference>
<dbReference type="GO" id="GO:0009007">
    <property type="term" value="F:site-specific DNA-methyltransferase (adenine-specific) activity"/>
    <property type="evidence" value="ECO:0007669"/>
    <property type="project" value="UniProtKB-EC"/>
</dbReference>
<dbReference type="SUPFAM" id="SSF53335">
    <property type="entry name" value="S-adenosyl-L-methionine-dependent methyltransferases"/>
    <property type="match status" value="1"/>
</dbReference>
<evidence type="ECO:0000259" key="7">
    <source>
        <dbReference type="Pfam" id="PF07669"/>
    </source>
</evidence>
<sequence length="564" mass="62662">MSDPRERIRTVAMAEPTEVEYGEVFTRRWVVDALLDMVGYRVETDLAASTIIEPAVGSGAFLGPIVERLCRSARRHDVPFAELADAIRAYDLQGQHVEACRALVVGTLRAHGAHDGEARWLANTWVHHGDFLLDDIDAEADFVVGNPPYVRADDLDEATATAYRARWSTMWGRSDIFVGFYERSLGLLKPGGRLGFICADRWMRNSYGARLRRLISDGYSVDAVWQMHDVDAFHAEVAAYPAITVISNRPQSVVALLETTGEFGAEAADAAVSFTLAESDRACGDGWTGVRLEDWFGGGDLWPSGSPGLIALLEHLNENFPRLEDTGGTTKISIGVASGADKVFIVDADEVDIEPDRLLPLVMADDIRTGVLSDHRRRCLINPWDGRGELVDLQRYPRMARLLAADPAVRKRFVARRRPTAWYRTIDRVYPGLAERPKLLLHDMKAQITPVFEPGGLYPHHNLYYIVSTGWDLEVLGGLLLSRVAEAFVDAYGVKMRGGTMRFQAQYLRKIRVPAPESIDRPTAERLREAFRDRDRVAATEAAARAYGLSATMLDALGPRVRTA</sequence>
<accession>A0A511FCZ5</accession>
<dbReference type="Pfam" id="PF07669">
    <property type="entry name" value="Eco57I"/>
    <property type="match status" value="1"/>
</dbReference>
<dbReference type="GO" id="GO:0032259">
    <property type="term" value="P:methylation"/>
    <property type="evidence" value="ECO:0007669"/>
    <property type="project" value="UniProtKB-KW"/>
</dbReference>
<comment type="catalytic activity">
    <reaction evidence="6">
        <text>a 2'-deoxyadenosine in DNA + S-adenosyl-L-methionine = an N(6)-methyl-2'-deoxyadenosine in DNA + S-adenosyl-L-homocysteine + H(+)</text>
        <dbReference type="Rhea" id="RHEA:15197"/>
        <dbReference type="Rhea" id="RHEA-COMP:12418"/>
        <dbReference type="Rhea" id="RHEA-COMP:12419"/>
        <dbReference type="ChEBI" id="CHEBI:15378"/>
        <dbReference type="ChEBI" id="CHEBI:57856"/>
        <dbReference type="ChEBI" id="CHEBI:59789"/>
        <dbReference type="ChEBI" id="CHEBI:90615"/>
        <dbReference type="ChEBI" id="CHEBI:90616"/>
        <dbReference type="EC" id="2.1.1.72"/>
    </reaction>
</comment>
<organism evidence="8 9">
    <name type="scientific">Cellulomonas hominis</name>
    <dbReference type="NCBI Taxonomy" id="156981"/>
    <lineage>
        <taxon>Bacteria</taxon>
        <taxon>Bacillati</taxon>
        <taxon>Actinomycetota</taxon>
        <taxon>Actinomycetes</taxon>
        <taxon>Micrococcales</taxon>
        <taxon>Cellulomonadaceae</taxon>
        <taxon>Cellulomonas</taxon>
    </lineage>
</organism>
<dbReference type="PANTHER" id="PTHR33841">
    <property type="entry name" value="DNA METHYLTRANSFERASE YEEA-RELATED"/>
    <property type="match status" value="1"/>
</dbReference>
<comment type="caution">
    <text evidence="8">The sequence shown here is derived from an EMBL/GenBank/DDBJ whole genome shotgun (WGS) entry which is preliminary data.</text>
</comment>
<dbReference type="AlphaFoldDB" id="A0A511FCZ5"/>
<gene>
    <name evidence="8" type="ORF">CHO01_22410</name>
</gene>